<accession>A0AA95NJ39</accession>
<evidence type="ECO:0000313" key="2">
    <source>
        <dbReference type="Proteomes" id="UP001177769"/>
    </source>
</evidence>
<evidence type="ECO:0000313" key="1">
    <source>
        <dbReference type="EMBL" id="WIT10466.1"/>
    </source>
</evidence>
<gene>
    <name evidence="1" type="ORF">PFX98_16300</name>
</gene>
<name>A0AA95NJ39_9BURK</name>
<dbReference type="EMBL" id="CP116346">
    <property type="protein sequence ID" value="WIT10466.1"/>
    <property type="molecule type" value="Genomic_DNA"/>
</dbReference>
<dbReference type="RefSeq" id="WP_285231534.1">
    <property type="nucleotide sequence ID" value="NZ_CP116346.1"/>
</dbReference>
<dbReference type="KEGG" id="pais:PFX98_16300"/>
<protein>
    <submittedName>
        <fullName evidence="1">Uncharacterized protein</fullName>
    </submittedName>
</protein>
<keyword evidence="2" id="KW-1185">Reference proteome</keyword>
<sequence>MNYALQFMIMPLTDEQRPIAETVARELLDTEFGSPGEVAQALLAYEAAGGIQPYGTPNPPSVKRWLDAIANAYIAGWQAVGYPWPIPEDAWELEELCRDAYLDVHVVS</sequence>
<dbReference type="AlphaFoldDB" id="A0AA95NJ39"/>
<reference evidence="1" key="1">
    <citation type="submission" date="2023-01" db="EMBL/GenBank/DDBJ databases">
        <title>Whole genome sequence of Paucibacter sp. S2-9 isolated from pond sediment.</title>
        <authorList>
            <person name="Jung J.Y."/>
        </authorList>
    </citation>
    <scope>NUCLEOTIDE SEQUENCE</scope>
    <source>
        <strain evidence="1">S2-9</strain>
    </source>
</reference>
<dbReference type="Proteomes" id="UP001177769">
    <property type="component" value="Chromosome"/>
</dbReference>
<organism evidence="1 2">
    <name type="scientific">Paucibacter sediminis</name>
    <dbReference type="NCBI Taxonomy" id="3019553"/>
    <lineage>
        <taxon>Bacteria</taxon>
        <taxon>Pseudomonadati</taxon>
        <taxon>Pseudomonadota</taxon>
        <taxon>Betaproteobacteria</taxon>
        <taxon>Burkholderiales</taxon>
        <taxon>Sphaerotilaceae</taxon>
        <taxon>Roseateles</taxon>
    </lineage>
</organism>
<proteinExistence type="predicted"/>